<dbReference type="EMBL" id="QUNO01000031">
    <property type="protein sequence ID" value="REH26981.1"/>
    <property type="molecule type" value="Genomic_DNA"/>
</dbReference>
<protein>
    <submittedName>
        <fullName evidence="1">Uncharacterized protein</fullName>
    </submittedName>
</protein>
<comment type="caution">
    <text evidence="1">The sequence shown here is derived from an EMBL/GenBank/DDBJ whole genome shotgun (WGS) entry which is preliminary data.</text>
</comment>
<name>A0A3E0GU63_9PSEU</name>
<keyword evidence="2" id="KW-1185">Reference proteome</keyword>
<evidence type="ECO:0000313" key="2">
    <source>
        <dbReference type="Proteomes" id="UP000256269"/>
    </source>
</evidence>
<evidence type="ECO:0000313" key="1">
    <source>
        <dbReference type="EMBL" id="REH26981.1"/>
    </source>
</evidence>
<dbReference type="RefSeq" id="WP_281283267.1">
    <property type="nucleotide sequence ID" value="NZ_CP144375.1"/>
</dbReference>
<sequence>MTALVNSTTTTTHARQALIDMITEIAEINRRVHDLDTTIR</sequence>
<organism evidence="1 2">
    <name type="scientific">Kutzneria buriramensis</name>
    <dbReference type="NCBI Taxonomy" id="1045776"/>
    <lineage>
        <taxon>Bacteria</taxon>
        <taxon>Bacillati</taxon>
        <taxon>Actinomycetota</taxon>
        <taxon>Actinomycetes</taxon>
        <taxon>Pseudonocardiales</taxon>
        <taxon>Pseudonocardiaceae</taxon>
        <taxon>Kutzneria</taxon>
    </lineage>
</organism>
<proteinExistence type="predicted"/>
<dbReference type="AlphaFoldDB" id="A0A3E0GU63"/>
<accession>A0A3E0GU63</accession>
<gene>
    <name evidence="1" type="ORF">BCF44_13136</name>
</gene>
<dbReference type="Proteomes" id="UP000256269">
    <property type="component" value="Unassembled WGS sequence"/>
</dbReference>
<reference evidence="1 2" key="1">
    <citation type="submission" date="2018-08" db="EMBL/GenBank/DDBJ databases">
        <title>Genomic Encyclopedia of Archaeal and Bacterial Type Strains, Phase II (KMG-II): from individual species to whole genera.</title>
        <authorList>
            <person name="Goeker M."/>
        </authorList>
    </citation>
    <scope>NUCLEOTIDE SEQUENCE [LARGE SCALE GENOMIC DNA]</scope>
    <source>
        <strain evidence="1 2">DSM 45791</strain>
    </source>
</reference>